<gene>
    <name evidence="1" type="ORF">U9M48_011903</name>
</gene>
<dbReference type="EMBL" id="CP144747">
    <property type="protein sequence ID" value="WVZ62121.1"/>
    <property type="molecule type" value="Genomic_DNA"/>
</dbReference>
<proteinExistence type="predicted"/>
<name>A0AAQ3WHI8_PASNO</name>
<reference evidence="1 2" key="1">
    <citation type="submission" date="2024-02" db="EMBL/GenBank/DDBJ databases">
        <title>High-quality chromosome-scale genome assembly of Pensacola bahiagrass (Paspalum notatum Flugge var. saurae).</title>
        <authorList>
            <person name="Vega J.M."/>
            <person name="Podio M."/>
            <person name="Orjuela J."/>
            <person name="Siena L.A."/>
            <person name="Pessino S.C."/>
            <person name="Combes M.C."/>
            <person name="Mariac C."/>
            <person name="Albertini E."/>
            <person name="Pupilli F."/>
            <person name="Ortiz J.P.A."/>
            <person name="Leblanc O."/>
        </authorList>
    </citation>
    <scope>NUCLEOTIDE SEQUENCE [LARGE SCALE GENOMIC DNA]</scope>
    <source>
        <strain evidence="1">R1</strain>
        <tissue evidence="1">Leaf</tissue>
    </source>
</reference>
<evidence type="ECO:0000313" key="1">
    <source>
        <dbReference type="EMBL" id="WVZ62121.1"/>
    </source>
</evidence>
<evidence type="ECO:0000313" key="2">
    <source>
        <dbReference type="Proteomes" id="UP001341281"/>
    </source>
</evidence>
<keyword evidence="2" id="KW-1185">Reference proteome</keyword>
<accession>A0AAQ3WHI8</accession>
<dbReference type="AlphaFoldDB" id="A0AAQ3WHI8"/>
<dbReference type="Proteomes" id="UP001341281">
    <property type="component" value="Chromosome 03"/>
</dbReference>
<organism evidence="1 2">
    <name type="scientific">Paspalum notatum var. saurae</name>
    <dbReference type="NCBI Taxonomy" id="547442"/>
    <lineage>
        <taxon>Eukaryota</taxon>
        <taxon>Viridiplantae</taxon>
        <taxon>Streptophyta</taxon>
        <taxon>Embryophyta</taxon>
        <taxon>Tracheophyta</taxon>
        <taxon>Spermatophyta</taxon>
        <taxon>Magnoliopsida</taxon>
        <taxon>Liliopsida</taxon>
        <taxon>Poales</taxon>
        <taxon>Poaceae</taxon>
        <taxon>PACMAD clade</taxon>
        <taxon>Panicoideae</taxon>
        <taxon>Andropogonodae</taxon>
        <taxon>Paspaleae</taxon>
        <taxon>Paspalinae</taxon>
        <taxon>Paspalum</taxon>
    </lineage>
</organism>
<sequence>MQEISAPTHFSYMSDCRSQVSVAWNCAGLEIKRRGDQGHLAWPPLSPHNCTGRIIHRMLPERQKAGFDEAKLKRIGQKWYRMASNGMA</sequence>
<protein>
    <submittedName>
        <fullName evidence="1">Uncharacterized protein</fullName>
    </submittedName>
</protein>